<feature type="compositionally biased region" description="Polar residues" evidence="9">
    <location>
        <begin position="273"/>
        <end position="288"/>
    </location>
</feature>
<evidence type="ECO:0000259" key="11">
    <source>
        <dbReference type="PROSITE" id="PS50010"/>
    </source>
</evidence>
<evidence type="ECO:0000256" key="9">
    <source>
        <dbReference type="SAM" id="MobiDB-lite"/>
    </source>
</evidence>
<evidence type="ECO:0000313" key="13">
    <source>
        <dbReference type="EMBL" id="KPV72006.1"/>
    </source>
</evidence>
<dbReference type="InterPro" id="IPR035899">
    <property type="entry name" value="DBL_dom_sf"/>
</dbReference>
<feature type="domain" description="PH" evidence="10">
    <location>
        <begin position="620"/>
        <end position="724"/>
    </location>
</feature>
<dbReference type="EMBL" id="KQ474089">
    <property type="protein sequence ID" value="KPV72006.1"/>
    <property type="molecule type" value="Genomic_DNA"/>
</dbReference>
<evidence type="ECO:0000256" key="1">
    <source>
        <dbReference type="ARBA" id="ARBA00004245"/>
    </source>
</evidence>
<evidence type="ECO:0000256" key="7">
    <source>
        <dbReference type="ARBA" id="ARBA00023212"/>
    </source>
</evidence>
<feature type="region of interest" description="Disordered" evidence="9">
    <location>
        <begin position="264"/>
        <end position="324"/>
    </location>
</feature>
<dbReference type="InterPro" id="IPR000219">
    <property type="entry name" value="DH_dom"/>
</dbReference>
<evidence type="ECO:0000256" key="4">
    <source>
        <dbReference type="ARBA" id="ARBA00022723"/>
    </source>
</evidence>
<dbReference type="SMART" id="SM00325">
    <property type="entry name" value="RhoGEF"/>
    <property type="match status" value="1"/>
</dbReference>
<name>A0A0P9EXX2_RHOGW</name>
<dbReference type="GeneID" id="28978658"/>
<dbReference type="InterPro" id="IPR051092">
    <property type="entry name" value="FYVE_RhoGEF_PH"/>
</dbReference>
<dbReference type="SUPFAM" id="SSF48065">
    <property type="entry name" value="DBL homology domain (DH-domain)"/>
    <property type="match status" value="1"/>
</dbReference>
<keyword evidence="5 8" id="KW-0863">Zinc-finger</keyword>
<dbReference type="InterPro" id="IPR055251">
    <property type="entry name" value="SOS1_NGEF_PH"/>
</dbReference>
<dbReference type="InterPro" id="IPR001849">
    <property type="entry name" value="PH_domain"/>
</dbReference>
<reference evidence="13 14" key="1">
    <citation type="journal article" date="2015" name="Front. Microbiol.">
        <title>Genome sequence of the plant growth promoting endophytic yeast Rhodotorula graminis WP1.</title>
        <authorList>
            <person name="Firrincieli A."/>
            <person name="Otillar R."/>
            <person name="Salamov A."/>
            <person name="Schmutz J."/>
            <person name="Khan Z."/>
            <person name="Redman R.S."/>
            <person name="Fleck N.D."/>
            <person name="Lindquist E."/>
            <person name="Grigoriev I.V."/>
            <person name="Doty S.L."/>
        </authorList>
    </citation>
    <scope>NUCLEOTIDE SEQUENCE [LARGE SCALE GENOMIC DNA]</scope>
    <source>
        <strain evidence="13 14">WP1</strain>
    </source>
</reference>
<dbReference type="InterPro" id="IPR013083">
    <property type="entry name" value="Znf_RING/FYVE/PHD"/>
</dbReference>
<keyword evidence="3" id="KW-0344">Guanine-nucleotide releasing factor</keyword>
<dbReference type="Gene3D" id="3.30.40.10">
    <property type="entry name" value="Zinc/RING finger domain, C3HC4 (zinc finger)"/>
    <property type="match status" value="1"/>
</dbReference>
<dbReference type="RefSeq" id="XP_018268055.1">
    <property type="nucleotide sequence ID" value="XM_018418210.1"/>
</dbReference>
<dbReference type="InterPro" id="IPR011011">
    <property type="entry name" value="Znf_FYVE_PHD"/>
</dbReference>
<evidence type="ECO:0000259" key="10">
    <source>
        <dbReference type="PROSITE" id="PS50003"/>
    </source>
</evidence>
<keyword evidence="7" id="KW-0206">Cytoskeleton</keyword>
<feature type="compositionally biased region" description="Polar residues" evidence="9">
    <location>
        <begin position="380"/>
        <end position="399"/>
    </location>
</feature>
<feature type="compositionally biased region" description="Low complexity" evidence="9">
    <location>
        <begin position="40"/>
        <end position="76"/>
    </location>
</feature>
<dbReference type="AlphaFoldDB" id="A0A0P9EXX2"/>
<dbReference type="SUPFAM" id="SSF57903">
    <property type="entry name" value="FYVE/PHD zinc finger"/>
    <property type="match status" value="1"/>
</dbReference>
<feature type="region of interest" description="Disordered" evidence="9">
    <location>
        <begin position="756"/>
        <end position="800"/>
    </location>
</feature>
<proteinExistence type="predicted"/>
<dbReference type="Pfam" id="PF01363">
    <property type="entry name" value="FYVE"/>
    <property type="match status" value="1"/>
</dbReference>
<dbReference type="InterPro" id="IPR000306">
    <property type="entry name" value="Znf_FYVE"/>
</dbReference>
<feature type="compositionally biased region" description="Low complexity" evidence="9">
    <location>
        <begin position="840"/>
        <end position="887"/>
    </location>
</feature>
<evidence type="ECO:0000259" key="12">
    <source>
        <dbReference type="PROSITE" id="PS50178"/>
    </source>
</evidence>
<dbReference type="OMA" id="RASHMIE"/>
<dbReference type="InterPro" id="IPR011993">
    <property type="entry name" value="PH-like_dom_sf"/>
</dbReference>
<dbReference type="Gene3D" id="1.20.900.10">
    <property type="entry name" value="Dbl homology (DH) domain"/>
    <property type="match status" value="1"/>
</dbReference>
<dbReference type="GO" id="GO:0008270">
    <property type="term" value="F:zinc ion binding"/>
    <property type="evidence" value="ECO:0007669"/>
    <property type="project" value="UniProtKB-KW"/>
</dbReference>
<dbReference type="InterPro" id="IPR017455">
    <property type="entry name" value="Znf_FYVE-rel"/>
</dbReference>
<dbReference type="STRING" id="578459.A0A0P9EXX2"/>
<feature type="compositionally biased region" description="Low complexity" evidence="9">
    <location>
        <begin position="301"/>
        <end position="318"/>
    </location>
</feature>
<dbReference type="GO" id="GO:0005856">
    <property type="term" value="C:cytoskeleton"/>
    <property type="evidence" value="ECO:0007669"/>
    <property type="project" value="UniProtKB-SubCell"/>
</dbReference>
<evidence type="ECO:0000256" key="3">
    <source>
        <dbReference type="ARBA" id="ARBA00022658"/>
    </source>
</evidence>
<feature type="region of interest" description="Disordered" evidence="9">
    <location>
        <begin position="380"/>
        <end position="456"/>
    </location>
</feature>
<dbReference type="Gene3D" id="2.30.29.30">
    <property type="entry name" value="Pleckstrin-homology domain (PH domain)/Phosphotyrosine-binding domain (PTB)"/>
    <property type="match status" value="1"/>
</dbReference>
<sequence>MSHHRAAARASAHQPAPTLVIPDRDADLAPSAVPFPSPTRPDASPSPTSPSFPSTSRPSSPDMLISPAASSSRRSPSPGPHAPAKRPTFMRVRQTSLPASLVQSRHHSIVGSAGLSAMVASAASGGAKRVSVASFASFDSLPEEEEGQGDVDGAEMGRLGLSRRSLSPPATPPRPVAAKRSSLPALSSALACGVSVVRPRTLSARTSSPSRWSVMSEGEREKHAQTRWRIAEELRESERAYVRVLEDVDSLYYQPLIEALPADDPLSRRSSKRYSTATQPDSRTTSPRHSLYGAPQPRYRTSTAESLLSTAPSSASTTSPPPIQPILSRREINKVFSNFSDVLNLAHVMLLALEEAVPPRPSQPVSIQTGVAAVPASESTTTCSAPATAETSVEASSVENGIEASALSRSGGTVESEGPETPDQSPPTKATPKVVPRQRPLSTRSTERRRSTPVAPPVRLGKALLPILPFFKQYSLFIANFSASLALLSRLDGSSSITSSASSASRWQAFVASRQQHPGGEHGGEPHSQASKIGLAGLLLNIVQRVPRYRLLLKDLLRHTDDEHPDARDLQAAFDLVDGVASHLDSQIAAHTSALALLDLQRSFLPGSFPSSPLVAPGRTLFKSGPLSQVSHSGPPRPRTLFLFSDLLIVAAAEEVWIGDEDRYRLVGRYELDEVTVVGNEEVDQEGRRRCGFQVLSRERSFAVYADTRGDRDTWLDAIRNAKATLSTARATIQRSAPSTPLAPVSTSPLLSKLDRRISLPPPSASSTTPHPLARTRSTSSHLGVPPSRQVSLPPSLGFIPPSPAEELDKLIFPSTSSAACEIVQSPLEGPPLAERVEARAGSPAVASSSGTSSRAAILSSPTTSSPTASSSTSTSSSPPAARPSLARSRRWSELPTSSAFAALSSIFLPSPPSSSPDLASGETAYPVIDAYQAPVWVPDSRAPRCQNCARDFGLWRRRHHCRLGGCVVCWECSTKYFVIPAAVFSSPSLDPSSGPAAPPTLSTEPDRLARACDSCFTSVFAPTTPASRFLDAHPTATDTFPRLGMRGGGTGSVKWTGTWRMSKALGPAGGGLAPLWDLEELAAAAAGSDGSGARQSTPTAASAGQGEARRTRERSAVKQLKALLGE</sequence>
<evidence type="ECO:0000256" key="5">
    <source>
        <dbReference type="ARBA" id="ARBA00022771"/>
    </source>
</evidence>
<dbReference type="OrthoDB" id="660555at2759"/>
<evidence type="ECO:0000256" key="2">
    <source>
        <dbReference type="ARBA" id="ARBA00022490"/>
    </source>
</evidence>
<feature type="compositionally biased region" description="Basic and acidic residues" evidence="9">
    <location>
        <begin position="1108"/>
        <end position="1117"/>
    </location>
</feature>
<dbReference type="PROSITE" id="PS50003">
    <property type="entry name" value="PH_DOMAIN"/>
    <property type="match status" value="1"/>
</dbReference>
<evidence type="ECO:0000256" key="6">
    <source>
        <dbReference type="ARBA" id="ARBA00022833"/>
    </source>
</evidence>
<dbReference type="PANTHER" id="PTHR12673:SF270">
    <property type="entry name" value="FYVE-TYPE DOMAIN-CONTAINING PROTEIN"/>
    <property type="match status" value="1"/>
</dbReference>
<dbReference type="SUPFAM" id="SSF50729">
    <property type="entry name" value="PH domain-like"/>
    <property type="match status" value="1"/>
</dbReference>
<dbReference type="SMART" id="SM00233">
    <property type="entry name" value="PH"/>
    <property type="match status" value="1"/>
</dbReference>
<gene>
    <name evidence="13" type="ORF">RHOBADRAFT_56143</name>
</gene>
<dbReference type="PROSITE" id="PS50010">
    <property type="entry name" value="DH_2"/>
    <property type="match status" value="1"/>
</dbReference>
<keyword evidence="14" id="KW-1185">Reference proteome</keyword>
<dbReference type="PROSITE" id="PS50178">
    <property type="entry name" value="ZF_FYVE"/>
    <property type="match status" value="1"/>
</dbReference>
<dbReference type="SMART" id="SM00064">
    <property type="entry name" value="FYVE"/>
    <property type="match status" value="1"/>
</dbReference>
<keyword evidence="4" id="KW-0479">Metal-binding</keyword>
<feature type="region of interest" description="Disordered" evidence="9">
    <location>
        <begin position="1"/>
        <end position="88"/>
    </location>
</feature>
<feature type="domain" description="DH" evidence="11">
    <location>
        <begin position="226"/>
        <end position="587"/>
    </location>
</feature>
<dbReference type="GO" id="GO:0005737">
    <property type="term" value="C:cytoplasm"/>
    <property type="evidence" value="ECO:0007669"/>
    <property type="project" value="TreeGrafter"/>
</dbReference>
<evidence type="ECO:0008006" key="15">
    <source>
        <dbReference type="Google" id="ProtNLM"/>
    </source>
</evidence>
<dbReference type="GO" id="GO:0005085">
    <property type="term" value="F:guanyl-nucleotide exchange factor activity"/>
    <property type="evidence" value="ECO:0007669"/>
    <property type="project" value="UniProtKB-KW"/>
</dbReference>
<feature type="region of interest" description="Disordered" evidence="9">
    <location>
        <begin position="161"/>
        <end position="182"/>
    </location>
</feature>
<keyword evidence="2" id="KW-0963">Cytoplasm</keyword>
<organism evidence="13 14">
    <name type="scientific">Rhodotorula graminis (strain WP1)</name>
    <dbReference type="NCBI Taxonomy" id="578459"/>
    <lineage>
        <taxon>Eukaryota</taxon>
        <taxon>Fungi</taxon>
        <taxon>Dikarya</taxon>
        <taxon>Basidiomycota</taxon>
        <taxon>Pucciniomycotina</taxon>
        <taxon>Microbotryomycetes</taxon>
        <taxon>Sporidiobolales</taxon>
        <taxon>Sporidiobolaceae</taxon>
        <taxon>Rhodotorula</taxon>
    </lineage>
</organism>
<keyword evidence="6" id="KW-0862">Zinc</keyword>
<accession>A0A0P9EXX2</accession>
<dbReference type="Proteomes" id="UP000053890">
    <property type="component" value="Unassembled WGS sequence"/>
</dbReference>
<dbReference type="Pfam" id="PF00621">
    <property type="entry name" value="RhoGEF"/>
    <property type="match status" value="1"/>
</dbReference>
<evidence type="ECO:0000313" key="14">
    <source>
        <dbReference type="Proteomes" id="UP000053890"/>
    </source>
</evidence>
<dbReference type="PANTHER" id="PTHR12673">
    <property type="entry name" value="FACIOGENITAL DYSPLASIA PROTEIN"/>
    <property type="match status" value="1"/>
</dbReference>
<evidence type="ECO:0000256" key="8">
    <source>
        <dbReference type="PROSITE-ProRule" id="PRU00091"/>
    </source>
</evidence>
<comment type="subcellular location">
    <subcellularLocation>
        <location evidence="1">Cytoplasm</location>
        <location evidence="1">Cytoskeleton</location>
    </subcellularLocation>
</comment>
<protein>
    <recommendedName>
        <fullName evidence="15">FYVE-type domain-containing protein</fullName>
    </recommendedName>
</protein>
<feature type="region of interest" description="Disordered" evidence="9">
    <location>
        <begin position="837"/>
        <end position="891"/>
    </location>
</feature>
<feature type="domain" description="FYVE-type" evidence="12">
    <location>
        <begin position="940"/>
        <end position="1021"/>
    </location>
</feature>
<dbReference type="Pfam" id="PF22697">
    <property type="entry name" value="SOS1_NGEF_PH"/>
    <property type="match status" value="1"/>
</dbReference>
<feature type="region of interest" description="Disordered" evidence="9">
    <location>
        <begin position="1086"/>
        <end position="1127"/>
    </location>
</feature>